<dbReference type="InterPro" id="IPR000064">
    <property type="entry name" value="NLP_P60_dom"/>
</dbReference>
<dbReference type="Gene3D" id="3.90.1720.10">
    <property type="entry name" value="endopeptidase domain like (from Nostoc punctiforme)"/>
    <property type="match status" value="1"/>
</dbReference>
<keyword evidence="8" id="KW-1185">Reference proteome</keyword>
<dbReference type="RefSeq" id="WP_163287874.1">
    <property type="nucleotide sequence ID" value="NZ_JAAGWY010000001.1"/>
</dbReference>
<dbReference type="SUPFAM" id="SSF54001">
    <property type="entry name" value="Cysteine proteinases"/>
    <property type="match status" value="1"/>
</dbReference>
<keyword evidence="4" id="KW-0788">Thiol protease</keyword>
<evidence type="ECO:0000313" key="7">
    <source>
        <dbReference type="EMBL" id="NEN04777.1"/>
    </source>
</evidence>
<dbReference type="InterPro" id="IPR051794">
    <property type="entry name" value="PG_Endopeptidase_C40"/>
</dbReference>
<evidence type="ECO:0000256" key="4">
    <source>
        <dbReference type="ARBA" id="ARBA00022807"/>
    </source>
</evidence>
<name>A0A6L9XU24_9MICO</name>
<dbReference type="PROSITE" id="PS51935">
    <property type="entry name" value="NLPC_P60"/>
    <property type="match status" value="1"/>
</dbReference>
<sequence>MPTHGARTTLAAVSALTLATSAFGGIDPAPTADAATPPAGIPAGPVQTFRVGTAVLAPTVARDPATATTQASLDAVRNREAEAAALAAHELAVAAVAHRGPTHFHPPALTRTGEAIVAYARQYVGLVPYSTGASPSAGFECDGFTQWVYAAFGVALPRGVNEQAALGTPVPPAKARAGDLVVYPGEHIGIYDGRGGIIDSPDWGRYVSHRSVWGHPVFVRIP</sequence>
<dbReference type="PANTHER" id="PTHR47359:SF3">
    <property type="entry name" value="NLP_P60 DOMAIN-CONTAINING PROTEIN-RELATED"/>
    <property type="match status" value="1"/>
</dbReference>
<dbReference type="Pfam" id="PF00877">
    <property type="entry name" value="NLPC_P60"/>
    <property type="match status" value="1"/>
</dbReference>
<dbReference type="GO" id="GO:0006508">
    <property type="term" value="P:proteolysis"/>
    <property type="evidence" value="ECO:0007669"/>
    <property type="project" value="UniProtKB-KW"/>
</dbReference>
<accession>A0A6L9XU24</accession>
<evidence type="ECO:0000259" key="6">
    <source>
        <dbReference type="PROSITE" id="PS51935"/>
    </source>
</evidence>
<dbReference type="PANTHER" id="PTHR47359">
    <property type="entry name" value="PEPTIDOGLYCAN DL-ENDOPEPTIDASE CWLO"/>
    <property type="match status" value="1"/>
</dbReference>
<evidence type="ECO:0000256" key="2">
    <source>
        <dbReference type="ARBA" id="ARBA00022670"/>
    </source>
</evidence>
<dbReference type="Proteomes" id="UP000474967">
    <property type="component" value="Unassembled WGS sequence"/>
</dbReference>
<keyword evidence="3" id="KW-0378">Hydrolase</keyword>
<proteinExistence type="inferred from homology"/>
<gene>
    <name evidence="7" type="ORF">G3T36_02735</name>
</gene>
<reference evidence="7 8" key="1">
    <citation type="journal article" date="2014" name="J. Microbiol.">
        <title>Diaminobutyricibacter tongyongensis gen. nov., sp. nov. and Homoserinibacter gongjuensis gen. nov., sp. nov. belong to the family Microbacteriaceae.</title>
        <authorList>
            <person name="Kim S.J."/>
            <person name="Ahn J.H."/>
            <person name="Weon H.Y."/>
            <person name="Hamada M."/>
            <person name="Suzuki K."/>
            <person name="Kwon S.W."/>
        </authorList>
    </citation>
    <scope>NUCLEOTIDE SEQUENCE [LARGE SCALE GENOMIC DNA]</scope>
    <source>
        <strain evidence="7 8">NBRC 108724</strain>
    </source>
</reference>
<evidence type="ECO:0000256" key="1">
    <source>
        <dbReference type="ARBA" id="ARBA00007074"/>
    </source>
</evidence>
<keyword evidence="2" id="KW-0645">Protease</keyword>
<dbReference type="AlphaFoldDB" id="A0A6L9XU24"/>
<comment type="caution">
    <text evidence="7">The sequence shown here is derived from an EMBL/GenBank/DDBJ whole genome shotgun (WGS) entry which is preliminary data.</text>
</comment>
<evidence type="ECO:0000256" key="5">
    <source>
        <dbReference type="SAM" id="SignalP"/>
    </source>
</evidence>
<dbReference type="InterPro" id="IPR038765">
    <property type="entry name" value="Papain-like_cys_pep_sf"/>
</dbReference>
<protein>
    <submittedName>
        <fullName evidence="7">C40 family peptidase</fullName>
    </submittedName>
</protein>
<dbReference type="EMBL" id="JAAGWY010000001">
    <property type="protein sequence ID" value="NEN04777.1"/>
    <property type="molecule type" value="Genomic_DNA"/>
</dbReference>
<feature type="signal peptide" evidence="5">
    <location>
        <begin position="1"/>
        <end position="24"/>
    </location>
</feature>
<feature type="chain" id="PRO_5038581725" evidence="5">
    <location>
        <begin position="25"/>
        <end position="222"/>
    </location>
</feature>
<feature type="domain" description="NlpC/P60" evidence="6">
    <location>
        <begin position="110"/>
        <end position="222"/>
    </location>
</feature>
<evidence type="ECO:0000256" key="3">
    <source>
        <dbReference type="ARBA" id="ARBA00022801"/>
    </source>
</evidence>
<dbReference type="GO" id="GO:0008234">
    <property type="term" value="F:cysteine-type peptidase activity"/>
    <property type="evidence" value="ECO:0007669"/>
    <property type="project" value="UniProtKB-KW"/>
</dbReference>
<organism evidence="7 8">
    <name type="scientific">Leifsonia tongyongensis</name>
    <dbReference type="NCBI Taxonomy" id="1268043"/>
    <lineage>
        <taxon>Bacteria</taxon>
        <taxon>Bacillati</taxon>
        <taxon>Actinomycetota</taxon>
        <taxon>Actinomycetes</taxon>
        <taxon>Micrococcales</taxon>
        <taxon>Microbacteriaceae</taxon>
        <taxon>Leifsonia</taxon>
    </lineage>
</organism>
<comment type="similarity">
    <text evidence="1">Belongs to the peptidase C40 family.</text>
</comment>
<evidence type="ECO:0000313" key="8">
    <source>
        <dbReference type="Proteomes" id="UP000474967"/>
    </source>
</evidence>
<keyword evidence="5" id="KW-0732">Signal</keyword>